<dbReference type="SUPFAM" id="SSF55469">
    <property type="entry name" value="FMN-dependent nitroreductase-like"/>
    <property type="match status" value="1"/>
</dbReference>
<keyword evidence="4" id="KW-0288">FMN</keyword>
<dbReference type="InterPro" id="IPR017896">
    <property type="entry name" value="4Fe4S_Fe-S-bd"/>
</dbReference>
<organism evidence="10 11">
    <name type="scientific">Prosthecochloris marina</name>
    <dbReference type="NCBI Taxonomy" id="2017681"/>
    <lineage>
        <taxon>Bacteria</taxon>
        <taxon>Pseudomonadati</taxon>
        <taxon>Chlorobiota</taxon>
        <taxon>Chlorobiia</taxon>
        <taxon>Chlorobiales</taxon>
        <taxon>Chlorobiaceae</taxon>
        <taxon>Prosthecochloris</taxon>
    </lineage>
</organism>
<sequence length="306" mass="34217">MAIPTSRTKTPAEISIDREKCTGCGLCVSVCKDFSIAIKEGKVEVHDHPLFGCIGCGHCMAICPSGAIDVSGRTFSSHDLFELPDRKDAATYEQLHILFQRRRSVREFREAPVDGDLIKKILDTARTAPMGLPPSDVNVLVLNSREKVRSFAEDFCCYLESMKWIVSGWFLLLMRPFWSKESHEMFKNFVRPLLHAYTENMQKGVNLVSYDAPLAMYFYGSPYADPADPIIAATYAMAAAEALGLSTCMIGGIHPFIQNGRKAKAFREKQGIRSASREGLFVLFGYPKVNYTKGIQRTFASTEEKQ</sequence>
<dbReference type="Pfam" id="PF00881">
    <property type="entry name" value="Nitroreductase"/>
    <property type="match status" value="1"/>
</dbReference>
<dbReference type="PROSITE" id="PS00198">
    <property type="entry name" value="4FE4S_FER_1"/>
    <property type="match status" value="1"/>
</dbReference>
<evidence type="ECO:0000256" key="5">
    <source>
        <dbReference type="ARBA" id="ARBA00022723"/>
    </source>
</evidence>
<dbReference type="PANTHER" id="PTHR43673:SF2">
    <property type="entry name" value="NITROREDUCTASE"/>
    <property type="match status" value="1"/>
</dbReference>
<dbReference type="Gene3D" id="3.40.109.10">
    <property type="entry name" value="NADH Oxidase"/>
    <property type="match status" value="1"/>
</dbReference>
<evidence type="ECO:0000256" key="2">
    <source>
        <dbReference type="ARBA" id="ARBA00007118"/>
    </source>
</evidence>
<dbReference type="GO" id="GO:0046872">
    <property type="term" value="F:metal ion binding"/>
    <property type="evidence" value="ECO:0007669"/>
    <property type="project" value="UniProtKB-KW"/>
</dbReference>
<keyword evidence="6" id="KW-0560">Oxidoreductase</keyword>
<dbReference type="EMBL" id="PDNZ01000003">
    <property type="protein sequence ID" value="PWW82508.1"/>
    <property type="molecule type" value="Genomic_DNA"/>
</dbReference>
<dbReference type="Gene3D" id="3.30.70.20">
    <property type="match status" value="1"/>
</dbReference>
<dbReference type="InterPro" id="IPR000415">
    <property type="entry name" value="Nitroreductase-like"/>
</dbReference>
<dbReference type="PROSITE" id="PS51379">
    <property type="entry name" value="4FE4S_FER_2"/>
    <property type="match status" value="2"/>
</dbReference>
<evidence type="ECO:0000256" key="6">
    <source>
        <dbReference type="ARBA" id="ARBA00023002"/>
    </source>
</evidence>
<dbReference type="InterPro" id="IPR017900">
    <property type="entry name" value="4Fe4S_Fe_S_CS"/>
</dbReference>
<dbReference type="OrthoDB" id="1091152at2"/>
<dbReference type="AlphaFoldDB" id="A0A317T7K8"/>
<keyword evidence="5" id="KW-0479">Metal-binding</keyword>
<dbReference type="PANTHER" id="PTHR43673">
    <property type="entry name" value="NAD(P)H NITROREDUCTASE YDGI-RELATED"/>
    <property type="match status" value="1"/>
</dbReference>
<dbReference type="SUPFAM" id="SSF54862">
    <property type="entry name" value="4Fe-4S ferredoxins"/>
    <property type="match status" value="1"/>
</dbReference>
<name>A0A317T7K8_9CHLB</name>
<dbReference type="GO" id="GO:0051536">
    <property type="term" value="F:iron-sulfur cluster binding"/>
    <property type="evidence" value="ECO:0007669"/>
    <property type="project" value="UniProtKB-KW"/>
</dbReference>
<evidence type="ECO:0000256" key="1">
    <source>
        <dbReference type="ARBA" id="ARBA00001917"/>
    </source>
</evidence>
<feature type="domain" description="4Fe-4S ferredoxin-type" evidence="9">
    <location>
        <begin position="41"/>
        <end position="73"/>
    </location>
</feature>
<protein>
    <submittedName>
        <fullName evidence="10">Nitroreductase</fullName>
    </submittedName>
</protein>
<evidence type="ECO:0000256" key="3">
    <source>
        <dbReference type="ARBA" id="ARBA00022630"/>
    </source>
</evidence>
<evidence type="ECO:0000313" key="10">
    <source>
        <dbReference type="EMBL" id="PWW82508.1"/>
    </source>
</evidence>
<dbReference type="InterPro" id="IPR029479">
    <property type="entry name" value="Nitroreductase"/>
</dbReference>
<dbReference type="Pfam" id="PF13237">
    <property type="entry name" value="Fer4_10"/>
    <property type="match status" value="1"/>
</dbReference>
<comment type="similarity">
    <text evidence="2">Belongs to the nitroreductase family.</text>
</comment>
<dbReference type="RefSeq" id="WP_110022984.1">
    <property type="nucleotide sequence ID" value="NZ_PDNZ01000003.1"/>
</dbReference>
<comment type="caution">
    <text evidence="10">The sequence shown here is derived from an EMBL/GenBank/DDBJ whole genome shotgun (WGS) entry which is preliminary data.</text>
</comment>
<keyword evidence="3" id="KW-0285">Flavoprotein</keyword>
<keyword evidence="11" id="KW-1185">Reference proteome</keyword>
<evidence type="ECO:0000256" key="7">
    <source>
        <dbReference type="ARBA" id="ARBA00023004"/>
    </source>
</evidence>
<reference evidence="11" key="1">
    <citation type="submission" date="2017-10" db="EMBL/GenBank/DDBJ databases">
        <authorList>
            <person name="Gaisin V.A."/>
            <person name="Rysina M.S."/>
            <person name="Grouzdev D.S."/>
        </authorList>
    </citation>
    <scope>NUCLEOTIDE SEQUENCE [LARGE SCALE GENOMIC DNA]</scope>
    <source>
        <strain evidence="11">V1</strain>
    </source>
</reference>
<evidence type="ECO:0000259" key="9">
    <source>
        <dbReference type="PROSITE" id="PS51379"/>
    </source>
</evidence>
<proteinExistence type="inferred from homology"/>
<evidence type="ECO:0000313" key="11">
    <source>
        <dbReference type="Proteomes" id="UP000246278"/>
    </source>
</evidence>
<keyword evidence="8" id="KW-0411">Iron-sulfur</keyword>
<dbReference type="GO" id="GO:0016491">
    <property type="term" value="F:oxidoreductase activity"/>
    <property type="evidence" value="ECO:0007669"/>
    <property type="project" value="UniProtKB-KW"/>
</dbReference>
<gene>
    <name evidence="10" type="ORF">CR164_05840</name>
</gene>
<evidence type="ECO:0000256" key="8">
    <source>
        <dbReference type="ARBA" id="ARBA00023014"/>
    </source>
</evidence>
<comment type="cofactor">
    <cofactor evidence="1">
        <name>FMN</name>
        <dbReference type="ChEBI" id="CHEBI:58210"/>
    </cofactor>
</comment>
<accession>A0A317T7K8</accession>
<evidence type="ECO:0000256" key="4">
    <source>
        <dbReference type="ARBA" id="ARBA00022643"/>
    </source>
</evidence>
<keyword evidence="7" id="KW-0408">Iron</keyword>
<feature type="domain" description="4Fe-4S ferredoxin-type" evidence="9">
    <location>
        <begin position="12"/>
        <end position="40"/>
    </location>
</feature>
<dbReference type="Proteomes" id="UP000246278">
    <property type="component" value="Unassembled WGS sequence"/>
</dbReference>